<evidence type="ECO:0000313" key="2">
    <source>
        <dbReference type="EMBL" id="KAH9522408.1"/>
    </source>
</evidence>
<dbReference type="EMBL" id="ASGP02000002">
    <property type="protein sequence ID" value="KAH9522408.1"/>
    <property type="molecule type" value="Genomic_DNA"/>
</dbReference>
<gene>
    <name evidence="2" type="ORF">DERF_005984</name>
</gene>
<comment type="caution">
    <text evidence="2">The sequence shown here is derived from an EMBL/GenBank/DDBJ whole genome shotgun (WGS) entry which is preliminary data.</text>
</comment>
<organism evidence="2 3">
    <name type="scientific">Dermatophagoides farinae</name>
    <name type="common">American house dust mite</name>
    <dbReference type="NCBI Taxonomy" id="6954"/>
    <lineage>
        <taxon>Eukaryota</taxon>
        <taxon>Metazoa</taxon>
        <taxon>Ecdysozoa</taxon>
        <taxon>Arthropoda</taxon>
        <taxon>Chelicerata</taxon>
        <taxon>Arachnida</taxon>
        <taxon>Acari</taxon>
        <taxon>Acariformes</taxon>
        <taxon>Sarcoptiformes</taxon>
        <taxon>Astigmata</taxon>
        <taxon>Psoroptidia</taxon>
        <taxon>Analgoidea</taxon>
        <taxon>Pyroglyphidae</taxon>
        <taxon>Dermatophagoidinae</taxon>
        <taxon>Dermatophagoides</taxon>
    </lineage>
</organism>
<name>A0A922IAN3_DERFA</name>
<keyword evidence="1" id="KW-0812">Transmembrane</keyword>
<keyword evidence="1" id="KW-0472">Membrane</keyword>
<keyword evidence="3" id="KW-1185">Reference proteome</keyword>
<dbReference type="Proteomes" id="UP000790347">
    <property type="component" value="Unassembled WGS sequence"/>
</dbReference>
<evidence type="ECO:0000256" key="1">
    <source>
        <dbReference type="SAM" id="Phobius"/>
    </source>
</evidence>
<keyword evidence="1" id="KW-1133">Transmembrane helix</keyword>
<feature type="transmembrane region" description="Helical" evidence="1">
    <location>
        <begin position="6"/>
        <end position="29"/>
    </location>
</feature>
<dbReference type="AlphaFoldDB" id="A0A922IAN3"/>
<proteinExistence type="predicted"/>
<evidence type="ECO:0000313" key="3">
    <source>
        <dbReference type="Proteomes" id="UP000790347"/>
    </source>
</evidence>
<sequence length="118" mass="13869">MSNAAFYGSIVSFMDATLFNCSMAVLVLVGNFISVQFDLWIACNEITIVENWIHPIFSVQFFLITQKQGFYDIEKHVNYNGSCYKNFIIIHSRLTFQFYEFMIYVDRHHLNGIIFRSN</sequence>
<protein>
    <submittedName>
        <fullName evidence="2">Uncharacterized protein</fullName>
    </submittedName>
</protein>
<accession>A0A922IAN3</accession>
<reference evidence="2" key="1">
    <citation type="submission" date="2013-05" db="EMBL/GenBank/DDBJ databases">
        <authorList>
            <person name="Yim A.K.Y."/>
            <person name="Chan T.F."/>
            <person name="Ji K.M."/>
            <person name="Liu X.Y."/>
            <person name="Zhou J.W."/>
            <person name="Li R.Q."/>
            <person name="Yang K.Y."/>
            <person name="Li J."/>
            <person name="Li M."/>
            <person name="Law P.T.W."/>
            <person name="Wu Y.L."/>
            <person name="Cai Z.L."/>
            <person name="Qin H."/>
            <person name="Bao Y."/>
            <person name="Leung R.K.K."/>
            <person name="Ng P.K.S."/>
            <person name="Zou J."/>
            <person name="Zhong X.J."/>
            <person name="Ran P.X."/>
            <person name="Zhong N.S."/>
            <person name="Liu Z.G."/>
            <person name="Tsui S.K.W."/>
        </authorList>
    </citation>
    <scope>NUCLEOTIDE SEQUENCE</scope>
    <source>
        <strain evidence="2">Derf</strain>
        <tissue evidence="2">Whole organism</tissue>
    </source>
</reference>
<reference evidence="2" key="2">
    <citation type="journal article" date="2022" name="Res Sq">
        <title>Comparative Genomics Reveals Insights into the Divergent Evolution of Astigmatic Mites and Household Pest Adaptations.</title>
        <authorList>
            <person name="Xiong Q."/>
            <person name="Wan A.T.-Y."/>
            <person name="Liu X.-Y."/>
            <person name="Fung C.S.-H."/>
            <person name="Xiao X."/>
            <person name="Malainual N."/>
            <person name="Hou J."/>
            <person name="Wang L."/>
            <person name="Wang M."/>
            <person name="Yang K."/>
            <person name="Cui Y."/>
            <person name="Leung E."/>
            <person name="Nong W."/>
            <person name="Shin S.-K."/>
            <person name="Au S."/>
            <person name="Jeong K.Y."/>
            <person name="Chew F.T."/>
            <person name="Hui J."/>
            <person name="Leung T.F."/>
            <person name="Tungtrongchitr A."/>
            <person name="Zhong N."/>
            <person name="Liu Z."/>
            <person name="Tsui S."/>
        </authorList>
    </citation>
    <scope>NUCLEOTIDE SEQUENCE</scope>
    <source>
        <strain evidence="2">Derf</strain>
        <tissue evidence="2">Whole organism</tissue>
    </source>
</reference>